<keyword evidence="9" id="KW-1185">Reference proteome</keyword>
<organism evidence="8 9">
    <name type="scientific">Paramecium pentaurelia</name>
    <dbReference type="NCBI Taxonomy" id="43138"/>
    <lineage>
        <taxon>Eukaryota</taxon>
        <taxon>Sar</taxon>
        <taxon>Alveolata</taxon>
        <taxon>Ciliophora</taxon>
        <taxon>Intramacronucleata</taxon>
        <taxon>Oligohymenophorea</taxon>
        <taxon>Peniculida</taxon>
        <taxon>Parameciidae</taxon>
        <taxon>Paramecium</taxon>
    </lineage>
</organism>
<keyword evidence="3" id="KW-0677">Repeat</keyword>
<evidence type="ECO:0000259" key="7">
    <source>
        <dbReference type="PROSITE" id="PS51873"/>
    </source>
</evidence>
<dbReference type="GO" id="GO:0016740">
    <property type="term" value="F:transferase activity"/>
    <property type="evidence" value="ECO:0007669"/>
    <property type="project" value="UniProtKB-KW"/>
</dbReference>
<gene>
    <name evidence="8" type="ORF">PPENT_87.1.T1530114</name>
</gene>
<dbReference type="GO" id="GO:0008270">
    <property type="term" value="F:zinc ion binding"/>
    <property type="evidence" value="ECO:0007669"/>
    <property type="project" value="UniProtKB-KW"/>
</dbReference>
<proteinExistence type="predicted"/>
<dbReference type="EMBL" id="CAJJDO010000153">
    <property type="protein sequence ID" value="CAD8209197.1"/>
    <property type="molecule type" value="Genomic_DNA"/>
</dbReference>
<sequence>MLKLSQNQKVKDQFQDLNKMNLKDLQLDQFIYLCHWIFQKQSLNPFPQSFEFKPIGDLIQESFIYEKHIQDKTPSYYKSLNGTQVLEINEQDLKYRILLYVNGDQQGNIAHIIFSTNQNIDTLFSIPNIQNFNTKNQMQFQQPQFSQYPQSNQPIQKQIFTQSTQINQQQVQNGQLQKDITSLQSNANQKWQLLKNHNAFSQMIFTQQQQQQNPMKKFFQTSVTNSCNFNNFPKESSSQIKLTPNQNQNERQQPITGSIQQFQDQFQNLNLQNQFPKQQDKFNSNLNISTQQVTEEEVVFCTQQINNLEENESINNQVLQSRILTNLIQQKQQNVLDCIICTMKYNLDLDESIVTPCCNKKVHVCCYQQDLDQKAKINMSFEKITCYSCGQSFNNRQDFLKKNISIALFGEIVKRRVLADIPMKCCKCQQAIKASQEILNKQVKLQCFQCNTMLCSLCRQEYHGQNQQNQQCPSLAKEIQKAFQGMPILLCPFCQLIQTKDDKCNHVKCFNCKRDLCSACSVDRIPIVAHGNHYHREGCPDYKPWIVKDKINKTKEFDKIKCQRCKESGKPCEYPMSLEEYRKLKQF</sequence>
<dbReference type="OrthoDB" id="312317at2759"/>
<accession>A0A8S1Y8G6</accession>
<dbReference type="PROSITE" id="PS51873">
    <property type="entry name" value="TRIAD"/>
    <property type="match status" value="1"/>
</dbReference>
<dbReference type="AlphaFoldDB" id="A0A8S1Y8G6"/>
<evidence type="ECO:0000256" key="5">
    <source>
        <dbReference type="ARBA" id="ARBA00022786"/>
    </source>
</evidence>
<evidence type="ECO:0000256" key="3">
    <source>
        <dbReference type="ARBA" id="ARBA00022737"/>
    </source>
</evidence>
<dbReference type="Proteomes" id="UP000689195">
    <property type="component" value="Unassembled WGS sequence"/>
</dbReference>
<feature type="domain" description="RING-type" evidence="7">
    <location>
        <begin position="334"/>
        <end position="543"/>
    </location>
</feature>
<name>A0A8S1Y8G6_9CILI</name>
<evidence type="ECO:0000256" key="6">
    <source>
        <dbReference type="ARBA" id="ARBA00022833"/>
    </source>
</evidence>
<keyword evidence="4" id="KW-0863">Zinc-finger</keyword>
<protein>
    <recommendedName>
        <fullName evidence="7">RING-type domain-containing protein</fullName>
    </recommendedName>
</protein>
<dbReference type="InterPro" id="IPR044066">
    <property type="entry name" value="TRIAD_supradom"/>
</dbReference>
<keyword evidence="6" id="KW-0862">Zinc</keyword>
<keyword evidence="5" id="KW-0833">Ubl conjugation pathway</keyword>
<evidence type="ECO:0000256" key="1">
    <source>
        <dbReference type="ARBA" id="ARBA00022679"/>
    </source>
</evidence>
<evidence type="ECO:0000313" key="8">
    <source>
        <dbReference type="EMBL" id="CAD8209197.1"/>
    </source>
</evidence>
<keyword evidence="1" id="KW-0808">Transferase</keyword>
<keyword evidence="2" id="KW-0479">Metal-binding</keyword>
<evidence type="ECO:0000256" key="2">
    <source>
        <dbReference type="ARBA" id="ARBA00022723"/>
    </source>
</evidence>
<reference evidence="8" key="1">
    <citation type="submission" date="2021-01" db="EMBL/GenBank/DDBJ databases">
        <authorList>
            <consortium name="Genoscope - CEA"/>
            <person name="William W."/>
        </authorList>
    </citation>
    <scope>NUCLEOTIDE SEQUENCE</scope>
</reference>
<evidence type="ECO:0000256" key="4">
    <source>
        <dbReference type="ARBA" id="ARBA00022771"/>
    </source>
</evidence>
<comment type="caution">
    <text evidence="8">The sequence shown here is derived from an EMBL/GenBank/DDBJ whole genome shotgun (WGS) entry which is preliminary data.</text>
</comment>
<evidence type="ECO:0000313" key="9">
    <source>
        <dbReference type="Proteomes" id="UP000689195"/>
    </source>
</evidence>